<dbReference type="PRINTS" id="PR00237">
    <property type="entry name" value="GPCRRHODOPSN"/>
</dbReference>
<sequence length="445" mass="50302">MDVFSGNVSLQNDTSLSNGTESASDTMGISWEYYVPPVIFSLIFVVGVTGNTLVLYVVACFKKMRTVTTCYLVNLAVTDLAFLLWCVPFTAVNYLTTSYVFNEAMCKFVNYMMQVTVQATCLSLALLSLDRYCAILHPISSLAFRRKRVAIIGSIIVWIASFIMASPTAFFYRMKTSSWNGESVKICRPNYPSEAWALGFRIYSMLSIYFIPLLIFFFSGSAIVYRLYNRFQSSTRRSGAQTKKNKRTTCLVFGVVMVFAACWFPNHAINFWFMLNSTKDVSVKMYWIKVRFKVAALILTYVNSACNPFIYAMVGDDFRSCVMSIFFDTKEKQSAIKRTHPKTPKHTTSCPSTERPLAVPTEVCTGDAVCRVEWGNNHCCALWNQGSAMTVCKPLGAPGEQCHLASNRTPYPTENRRRFWRCPCRNGLRCTRSSSDSQVGVCRRT</sequence>
<proteinExistence type="inferred from homology"/>
<name>A0A8K0EK06_BRALA</name>
<dbReference type="EMBL" id="OV696687">
    <property type="protein sequence ID" value="CAH1253988.1"/>
    <property type="molecule type" value="Genomic_DNA"/>
</dbReference>
<dbReference type="Pfam" id="PF00001">
    <property type="entry name" value="7tm_1"/>
    <property type="match status" value="1"/>
</dbReference>
<dbReference type="InterPro" id="IPR023569">
    <property type="entry name" value="Prokineticin_domain"/>
</dbReference>
<evidence type="ECO:0000313" key="16">
    <source>
        <dbReference type="EMBL" id="CAH1253988.1"/>
    </source>
</evidence>
<keyword evidence="9" id="KW-1015">Disulfide bond</keyword>
<evidence type="ECO:0000256" key="10">
    <source>
        <dbReference type="ARBA" id="ARBA00023170"/>
    </source>
</evidence>
<accession>A0A8K0EK06</accession>
<evidence type="ECO:0000256" key="6">
    <source>
        <dbReference type="ARBA" id="ARBA00022989"/>
    </source>
</evidence>
<feature type="transmembrane region" description="Helical" evidence="14">
    <location>
        <begin position="71"/>
        <end position="91"/>
    </location>
</feature>
<dbReference type="Proteomes" id="UP000838412">
    <property type="component" value="Chromosome 2"/>
</dbReference>
<dbReference type="Pfam" id="PF06607">
    <property type="entry name" value="Prokineticin"/>
    <property type="match status" value="1"/>
</dbReference>
<dbReference type="AlphaFoldDB" id="A0A8K0EK06"/>
<keyword evidence="12 13" id="KW-0807">Transducer</keyword>
<evidence type="ECO:0000256" key="2">
    <source>
        <dbReference type="ARBA" id="ARBA00004651"/>
    </source>
</evidence>
<dbReference type="GO" id="GO:0005886">
    <property type="term" value="C:plasma membrane"/>
    <property type="evidence" value="ECO:0007669"/>
    <property type="project" value="UniProtKB-SubCell"/>
</dbReference>
<dbReference type="FunFam" id="2.10.80.10:FF:000007">
    <property type="entry name" value="Uncharacterized protein"/>
    <property type="match status" value="1"/>
</dbReference>
<dbReference type="GO" id="GO:0005576">
    <property type="term" value="C:extracellular region"/>
    <property type="evidence" value="ECO:0007669"/>
    <property type="project" value="UniProtKB-SubCell"/>
</dbReference>
<dbReference type="Gene3D" id="2.10.80.10">
    <property type="entry name" value="Lipase, subunit A"/>
    <property type="match status" value="1"/>
</dbReference>
<keyword evidence="4" id="KW-0964">Secreted</keyword>
<dbReference type="SUPFAM" id="SSF81321">
    <property type="entry name" value="Family A G protein-coupled receptor-like"/>
    <property type="match status" value="1"/>
</dbReference>
<evidence type="ECO:0000256" key="5">
    <source>
        <dbReference type="ARBA" id="ARBA00022692"/>
    </source>
</evidence>
<feature type="transmembrane region" description="Helical" evidence="14">
    <location>
        <begin position="294"/>
        <end position="314"/>
    </location>
</feature>
<dbReference type="PANTHER" id="PTHR45695:SF23">
    <property type="entry name" value="GALANIN-LIKE G-PROTEIN COUPLED RECEPTOR NPR-9"/>
    <property type="match status" value="1"/>
</dbReference>
<evidence type="ECO:0000259" key="15">
    <source>
        <dbReference type="PROSITE" id="PS50262"/>
    </source>
</evidence>
<dbReference type="PROSITE" id="PS00237">
    <property type="entry name" value="G_PROTEIN_RECEP_F1_1"/>
    <property type="match status" value="1"/>
</dbReference>
<feature type="transmembrane region" description="Helical" evidence="14">
    <location>
        <begin position="111"/>
        <end position="129"/>
    </location>
</feature>
<dbReference type="PANTHER" id="PTHR45695">
    <property type="entry name" value="LEUCOKININ RECEPTOR-RELATED"/>
    <property type="match status" value="1"/>
</dbReference>
<protein>
    <submittedName>
        <fullName evidence="16">KISS1R protein</fullName>
    </submittedName>
</protein>
<evidence type="ECO:0000256" key="12">
    <source>
        <dbReference type="ARBA" id="ARBA00023224"/>
    </source>
</evidence>
<keyword evidence="11" id="KW-0325">Glycoprotein</keyword>
<dbReference type="InterPro" id="IPR017452">
    <property type="entry name" value="GPCR_Rhodpsn_7TM"/>
</dbReference>
<gene>
    <name evidence="16" type="primary">KISS1R</name>
    <name evidence="16" type="ORF">BLAG_LOCUS13566</name>
</gene>
<organism evidence="16 17">
    <name type="scientific">Branchiostoma lanceolatum</name>
    <name type="common">Common lancelet</name>
    <name type="synonym">Amphioxus lanceolatum</name>
    <dbReference type="NCBI Taxonomy" id="7740"/>
    <lineage>
        <taxon>Eukaryota</taxon>
        <taxon>Metazoa</taxon>
        <taxon>Chordata</taxon>
        <taxon>Cephalochordata</taxon>
        <taxon>Leptocardii</taxon>
        <taxon>Amphioxiformes</taxon>
        <taxon>Branchiostomatidae</taxon>
        <taxon>Branchiostoma</taxon>
    </lineage>
</organism>
<evidence type="ECO:0000256" key="7">
    <source>
        <dbReference type="ARBA" id="ARBA00023040"/>
    </source>
</evidence>
<feature type="transmembrane region" description="Helical" evidence="14">
    <location>
        <begin position="38"/>
        <end position="59"/>
    </location>
</feature>
<dbReference type="Gene3D" id="1.20.1070.10">
    <property type="entry name" value="Rhodopsin 7-helix transmembrane proteins"/>
    <property type="match status" value="1"/>
</dbReference>
<keyword evidence="8 14" id="KW-0472">Membrane</keyword>
<evidence type="ECO:0000256" key="4">
    <source>
        <dbReference type="ARBA" id="ARBA00022525"/>
    </source>
</evidence>
<dbReference type="OrthoDB" id="9445642at2759"/>
<evidence type="ECO:0000256" key="13">
    <source>
        <dbReference type="RuleBase" id="RU000688"/>
    </source>
</evidence>
<evidence type="ECO:0000256" key="11">
    <source>
        <dbReference type="ARBA" id="ARBA00023180"/>
    </source>
</evidence>
<evidence type="ECO:0000256" key="9">
    <source>
        <dbReference type="ARBA" id="ARBA00023157"/>
    </source>
</evidence>
<dbReference type="SUPFAM" id="SSF57190">
    <property type="entry name" value="Colipase-like"/>
    <property type="match status" value="1"/>
</dbReference>
<keyword evidence="6 14" id="KW-1133">Transmembrane helix</keyword>
<dbReference type="InterPro" id="IPR000276">
    <property type="entry name" value="GPCR_Rhodpsn"/>
</dbReference>
<feature type="transmembrane region" description="Helical" evidence="14">
    <location>
        <begin position="249"/>
        <end position="274"/>
    </location>
</feature>
<keyword evidence="3" id="KW-1003">Cell membrane</keyword>
<evidence type="ECO:0000256" key="1">
    <source>
        <dbReference type="ARBA" id="ARBA00004613"/>
    </source>
</evidence>
<comment type="subcellular location">
    <subcellularLocation>
        <location evidence="2">Cell membrane</location>
        <topology evidence="2">Multi-pass membrane protein</topology>
    </subcellularLocation>
    <subcellularLocation>
        <location evidence="1">Secreted</location>
    </subcellularLocation>
</comment>
<reference evidence="16" key="1">
    <citation type="submission" date="2022-01" db="EMBL/GenBank/DDBJ databases">
        <authorList>
            <person name="Braso-Vives M."/>
        </authorList>
    </citation>
    <scope>NUCLEOTIDE SEQUENCE</scope>
</reference>
<evidence type="ECO:0000256" key="3">
    <source>
        <dbReference type="ARBA" id="ARBA00022475"/>
    </source>
</evidence>
<evidence type="ECO:0000313" key="17">
    <source>
        <dbReference type="Proteomes" id="UP000838412"/>
    </source>
</evidence>
<dbReference type="GO" id="GO:0004930">
    <property type="term" value="F:G protein-coupled receptor activity"/>
    <property type="evidence" value="ECO:0007669"/>
    <property type="project" value="UniProtKB-KW"/>
</dbReference>
<comment type="similarity">
    <text evidence="13">Belongs to the G-protein coupled receptor 1 family.</text>
</comment>
<feature type="transmembrane region" description="Helical" evidence="14">
    <location>
        <begin position="149"/>
        <end position="172"/>
    </location>
</feature>
<evidence type="ECO:0000256" key="8">
    <source>
        <dbReference type="ARBA" id="ARBA00023136"/>
    </source>
</evidence>
<keyword evidence="7 13" id="KW-0297">G-protein coupled receptor</keyword>
<dbReference type="PROSITE" id="PS50262">
    <property type="entry name" value="G_PROTEIN_RECEP_F1_2"/>
    <property type="match status" value="1"/>
</dbReference>
<keyword evidence="17" id="KW-1185">Reference proteome</keyword>
<keyword evidence="5 13" id="KW-0812">Transmembrane</keyword>
<evidence type="ECO:0000256" key="14">
    <source>
        <dbReference type="SAM" id="Phobius"/>
    </source>
</evidence>
<feature type="transmembrane region" description="Helical" evidence="14">
    <location>
        <begin position="206"/>
        <end position="228"/>
    </location>
</feature>
<feature type="domain" description="G-protein coupled receptors family 1 profile" evidence="15">
    <location>
        <begin position="50"/>
        <end position="311"/>
    </location>
</feature>
<keyword evidence="10 13" id="KW-0675">Receptor</keyword>